<dbReference type="Gene3D" id="3.40.50.300">
    <property type="entry name" value="P-loop containing nucleotide triphosphate hydrolases"/>
    <property type="match status" value="1"/>
</dbReference>
<sequence length="321" mass="36941">MQKFFITGLPKTGSTWVMQMLNDISGIQCLGEGRFFSSGLRHVPSLYDSILTGTLHWAEFIAQRKRNWLDDNDSIRTIEKYNYVSESRTRKATDHLTKIMIQSAIEALLNDHITLETVAIGDKTPTLEVEALQRIENVFPDANIVFLHRGLHDFLASFMCHYHRSMRDRRPDANFEIFTVDDFLAIDTYLKSSEKKSLLPVTETTLNRLIQVWIEFDEAFTNAKSRHNFITINYESLLEDTHTHMSEILKLVAPKVESSDVENAIHQWSFGSQNMQSGPNNAHINSREVGYGRTFFAGKSKNHIDQALEHRILSFKDESEI</sequence>
<evidence type="ECO:0000313" key="2">
    <source>
        <dbReference type="Proteomes" id="UP001475781"/>
    </source>
</evidence>
<proteinExistence type="predicted"/>
<protein>
    <submittedName>
        <fullName evidence="1">Sulfotransferase</fullName>
    </submittedName>
</protein>
<dbReference type="Proteomes" id="UP001475781">
    <property type="component" value="Chromosome"/>
</dbReference>
<name>A0ABZ2W5S8_9GAMM</name>
<evidence type="ECO:0000313" key="1">
    <source>
        <dbReference type="EMBL" id="WZF89700.1"/>
    </source>
</evidence>
<dbReference type="InterPro" id="IPR027417">
    <property type="entry name" value="P-loop_NTPase"/>
</dbReference>
<reference evidence="1 2" key="1">
    <citation type="submission" date="2022-07" db="EMBL/GenBank/DDBJ databases">
        <title>A copper resistant bacterium isolated from sediment samples of deep sea hydrothermal areas.</title>
        <authorList>
            <person name="Zeng X."/>
        </authorList>
    </citation>
    <scope>NUCLEOTIDE SEQUENCE [LARGE SCALE GENOMIC DNA]</scope>
    <source>
        <strain evidence="2">CuT 6</strain>
    </source>
</reference>
<accession>A0ABZ2W5S8</accession>
<keyword evidence="2" id="KW-1185">Reference proteome</keyword>
<gene>
    <name evidence="1" type="ORF">NLK58_05750</name>
</gene>
<dbReference type="RefSeq" id="WP_341582251.1">
    <property type="nucleotide sequence ID" value="NZ_CP101118.1"/>
</dbReference>
<dbReference type="Pfam" id="PF13469">
    <property type="entry name" value="Sulfotransfer_3"/>
    <property type="match status" value="1"/>
</dbReference>
<organism evidence="1 2">
    <name type="scientific">Marinobacter metalliresistant</name>
    <dbReference type="NCBI Taxonomy" id="2961995"/>
    <lineage>
        <taxon>Bacteria</taxon>
        <taxon>Pseudomonadati</taxon>
        <taxon>Pseudomonadota</taxon>
        <taxon>Gammaproteobacteria</taxon>
        <taxon>Pseudomonadales</taxon>
        <taxon>Marinobacteraceae</taxon>
        <taxon>Marinobacter</taxon>
    </lineage>
</organism>
<dbReference type="EMBL" id="CP101118">
    <property type="protein sequence ID" value="WZF89700.1"/>
    <property type="molecule type" value="Genomic_DNA"/>
</dbReference>
<dbReference type="SUPFAM" id="SSF52540">
    <property type="entry name" value="P-loop containing nucleoside triphosphate hydrolases"/>
    <property type="match status" value="1"/>
</dbReference>